<feature type="domain" description="Syntaxin-5 N-terminal Sly1p-binding" evidence="1">
    <location>
        <begin position="23"/>
        <end position="36"/>
    </location>
</feature>
<sequence>MRGKAKFVRVCACGSRGCECRGIQDRTSEFHLSVLQALAATRRLLQQCYTQRTLVVKAKGDIQNDDRFLRCHPLFNWMLGRGELDAAVVLDDPAYILR</sequence>
<dbReference type="Pfam" id="PF11416">
    <property type="entry name" value="Syntaxin-5_N"/>
    <property type="match status" value="1"/>
</dbReference>
<proteinExistence type="predicted"/>
<accession>A0A432NVK0</accession>
<evidence type="ECO:0000313" key="2">
    <source>
        <dbReference type="EMBL" id="RUM03687.1"/>
    </source>
</evidence>
<dbReference type="OrthoDB" id="8390398at2"/>
<protein>
    <recommendedName>
        <fullName evidence="1">Syntaxin-5 N-terminal Sly1p-binding domain-containing protein</fullName>
    </recommendedName>
</protein>
<reference evidence="2 3" key="1">
    <citation type="submission" date="2018-11" db="EMBL/GenBank/DDBJ databases">
        <title>Rhizobium chutanense sp. nov., isolated from root nodules of Phaseolus vulgaris in China.</title>
        <authorList>
            <person name="Huo Y."/>
        </authorList>
    </citation>
    <scope>NUCLEOTIDE SEQUENCE [LARGE SCALE GENOMIC DNA]</scope>
    <source>
        <strain evidence="2 3">C16</strain>
    </source>
</reference>
<dbReference type="InterPro" id="IPR021538">
    <property type="entry name" value="Syntaxin-5_N"/>
</dbReference>
<evidence type="ECO:0000313" key="3">
    <source>
        <dbReference type="Proteomes" id="UP000278081"/>
    </source>
</evidence>
<dbReference type="Proteomes" id="UP000278081">
    <property type="component" value="Unassembled WGS sequence"/>
</dbReference>
<dbReference type="EMBL" id="RJTJ01000017">
    <property type="protein sequence ID" value="RUM03687.1"/>
    <property type="molecule type" value="Genomic_DNA"/>
</dbReference>
<evidence type="ECO:0000259" key="1">
    <source>
        <dbReference type="Pfam" id="PF11416"/>
    </source>
</evidence>
<comment type="caution">
    <text evidence="2">The sequence shown here is derived from an EMBL/GenBank/DDBJ whole genome shotgun (WGS) entry which is preliminary data.</text>
</comment>
<organism evidence="2 3">
    <name type="scientific">Rhizobium chutanense</name>
    <dbReference type="NCBI Taxonomy" id="2035448"/>
    <lineage>
        <taxon>Bacteria</taxon>
        <taxon>Pseudomonadati</taxon>
        <taxon>Pseudomonadota</taxon>
        <taxon>Alphaproteobacteria</taxon>
        <taxon>Hyphomicrobiales</taxon>
        <taxon>Rhizobiaceae</taxon>
        <taxon>Rhizobium/Agrobacterium group</taxon>
        <taxon>Rhizobium</taxon>
    </lineage>
</organism>
<dbReference type="AlphaFoldDB" id="A0A432NVK0"/>
<gene>
    <name evidence="2" type="ORF">EFR84_19635</name>
</gene>
<name>A0A432NVK0_9HYPH</name>